<keyword evidence="8" id="KW-1185">Reference proteome</keyword>
<dbReference type="RefSeq" id="WP_259863530.1">
    <property type="nucleotide sequence ID" value="NZ_CP073720.1"/>
</dbReference>
<dbReference type="PROSITE" id="PS00455">
    <property type="entry name" value="AMP_BINDING"/>
    <property type="match status" value="3"/>
</dbReference>
<dbReference type="Gene3D" id="3.40.50.980">
    <property type="match status" value="4"/>
</dbReference>
<keyword evidence="4" id="KW-0677">Repeat</keyword>
<dbReference type="InterPro" id="IPR020806">
    <property type="entry name" value="PKS_PP-bd"/>
</dbReference>
<proteinExistence type="predicted"/>
<dbReference type="EMBL" id="CP073720">
    <property type="protein sequence ID" value="UWP85415.1"/>
    <property type="molecule type" value="Genomic_DNA"/>
</dbReference>
<dbReference type="Proteomes" id="UP001059617">
    <property type="component" value="Chromosome"/>
</dbReference>
<dbReference type="InterPro" id="IPR010071">
    <property type="entry name" value="AA_adenyl_dom"/>
</dbReference>
<dbReference type="Gene3D" id="2.30.38.10">
    <property type="entry name" value="Luciferase, Domain 3"/>
    <property type="match status" value="2"/>
</dbReference>
<dbReference type="NCBIfam" id="TIGR01733">
    <property type="entry name" value="AA-adenyl-dom"/>
    <property type="match status" value="3"/>
</dbReference>
<dbReference type="InterPro" id="IPR010060">
    <property type="entry name" value="NRPS_synth"/>
</dbReference>
<dbReference type="InterPro" id="IPR042099">
    <property type="entry name" value="ANL_N_sf"/>
</dbReference>
<evidence type="ECO:0000256" key="5">
    <source>
        <dbReference type="ARBA" id="ARBA00023194"/>
    </source>
</evidence>
<dbReference type="InterPro" id="IPR025110">
    <property type="entry name" value="AMP-bd_C"/>
</dbReference>
<dbReference type="NCBIfam" id="TIGR01720">
    <property type="entry name" value="NRPS-para261"/>
    <property type="match status" value="2"/>
</dbReference>
<evidence type="ECO:0000256" key="4">
    <source>
        <dbReference type="ARBA" id="ARBA00022737"/>
    </source>
</evidence>
<sequence length="3850" mass="406803">MTTGGLQDILPLSPLQEGLYFLSSYSAGDQDVYVVQQVLTLDGPLDAVRLRGAAQAVLDRHANLRAAFRPRKAGQPVQLIPASVPVDWTEADVSTTAGAAAAADELATAERRRPFDLARPPLLRWLLVRLGTDRHRLVLTSHHILLDGWSAPLLVRDLLMLYAGGEPPRARPYKDYLAWVARQDRAAAERAWRDTLDGVEEATFVRPGAAPAAAEPELVEVHVDAAAVAERARALGLTLNTVVQGAWALVLAELTGRDDVVFGTTVSGRPATLPGVEDMVGLFINTVPVRVRPRSSDTWAGFLARLQAEQAALLDHQHVGLAAIQRQAGIGPLFDTLLVFESYPLDADGLRALEEAAGLRLAEVTGRDATHYPLTLTVVPGERLQLGAEYRPDVVDRAAATWVLDRLTALLAAFAADPSARLAALPAAAVVPAQDTLLPVPARTVVDALRETVAARPDAVALRFGAAALTYAELWSRVERLAKVLVARGAGPEKVVAVLLPRTEDAVVAWLAALVSGAVYLPVDAGYPAERIDYLLADAAPAVVVTPALLEETADAELPTADPRSAAYLIYTSGSTGRPKGVVVEHASLMNLFHHHRERLIEPVSGERRLKVALSAATVFDTSWEGLLWLVAGHELHLLDDETRRDPALFVAYVAAHRINALDVTPSLGQELVSAGLLDHAPALVMLGGEAAGPALWTALREAPGTVGVNLYGPTECTVDTLLAWVADSVSPSVGGPIGNTRAYVLDGWLRPVLPGVAGELYLSGAQLGRGYLARPGLTAARFVADPFGAGGRMYRTGDVVRWAVDGSLEFVGRADDQVKLRGFRIEPGEVAAVLTEHPQVSQAHVVAHDGRLVAYVVGDPGDLREWAAARLPDHLVPAAVVVLDRMPVTVAGKIDRRALPAPDFGALAGDAAPRTPAEELLCGLFAEVLGLPAVGIEDSFFTLGGDSIVSIQLVARARAAGLRITPRQVFELRTVAALAAVAAPAEAPRQADAGAALGDLPDTPALAWLREAGPSGRYSQSMVLRAPAGLTLDGLHAVVQALLDRHDLLRARRTDTGLTVPPPGTVPASTIVDRTGEPVEAALAAAAGRLDPARGTVVQVVWSGDAVGVAVHHSVVDGVSWRILLPDLAAAWAAVAAGHAPKLPAAGTSFREWATGLDAAARDDRQLPYWRSVLAGDPEPLLGQRAVDPARDTVATARTVTVELPAGEAAPLLDTLPAAFHATVADVLLAGLALAVTRRTGRDTVLVELEGHGREEQLVPGSDLSRTVGWFTTEYPVRLAPGGDGPGAAIKRIKEQLRAVPDAGARYGLLRHRNPNARAEFAARPEPQILFNYLGRFGGAGAAGGDWSPVEGLGGDADPAMPLARALEVNVSVVDGRLTAALTYPDGVLTETAVRELAADWFAALSTVDTVDGGRTPSDLTQAGLGQDEIDALERRPGGLADVWPLTPLQEGLVFLATVAEDVDPYVVRQVIDLEGPLDPARLRAAGQALLDRHETLRVSFVTGPGGVLRQVVSERVELPWSETEEDAGPFDLADPPLLRMALLRTGEQRHRLVLTNHHVLLDGWSTPLAVRDLFDLYAGRELPAPRPYRDYLRWLGGTDRTAAETAWREALAGLDQPTLVAPGAGPVLSERPGQLERELPAEVTERLVALARDRQVTLNTVVQAAWAVLLVQLTGRTDVVFGTTVSGRPAQVPGVEDMIGFFINTLPVRVPLDPAEPWTGLLDRLRDGQARLLDHQHLPLTAVQRLAGPGFEGGLFDTLTIFESYPLDTAGLDAATGEGGLRMTGVTGDDAPHYPLTLAVAPAERLRLGLAYRTDVYPAAAAEEILDRYGALLAEIAAAPAAPVGRALPAPADAPFTAHPVPDTTLPALFAAAVRRDPGATALVFEGETLTYAELDARVDRLAARLRERGAGPETVVAVALPRSIELVVALHAVHRAGAAYLPLDPSHPQDRNDYLLADSRAGIVITPDNVHEEPAGPVDPPALPAGAAAYVIYTSGSTGRPKGATVSHRAIVNRLLWMRHEYGLRPGERVLQKTPAGFDVSVWEFFWPLLAGATLVVARPDGHRDPAYLAALIRREQVTTVHFVPSMLRAFLDEETVAGLPLTRVICSGEALPADLARRFGAVLPGVELHNLYGPTEAAVDVTHHPVDPAAAGASVPIGRPVWNTRVHVLDPWLRPVPPGVTGELYLGGVQLARGYLRRPGLTAQRFVADPFGTPGDRLYRTGDLALVTADGVVEYAGRTDDQVKIRGLRVEPGEIEAALTALPGVTAAAVVARADGPAVRLVAYVVGDGPEDLATELARTLPEHLVPAAFVRLDALPLSPNGKLDRRRLPAPDFAARTGDDAPRTAAETVFAGLVADVLGLPRAGVRDSFFALGGDSILALQLTARARAAGWRISAGDVFARPTVEGLAAIATPVTEERYDAAEGWGDVPATPVMLELDPADPRLSQSMLLRAPAGLTEAGLVSRLQALLDRHDLLRARWTGAGLHVPPPGAVRAESLLGAPLDPVAGRLVRADLNGDRLRLTVHHLAVDAVSWPVLLADLAAGSPPPAPGTPFRVWALALAEEAGRRAAELPYWRGVFTGPPAYLTDVALDPAADTLGSLDQVTVRLPADAATVAAAYRATVQDVLLAALSAAVPGRDLLVELEGHGREERLLPGADLARTVGWFTTVRPVRLPAGAGVKQVKELLRAAPDGGIGYGLLRHLNPATAPELAGLPTPPIQLNYLGRADSTGDAPDAPWTPVAGEGLRGDAGDELAARHVLAVEASIVDGELVLSAAYPRRVRTEAAVRELLDAWAAALAELAAAPVTAGLTPSDVLAPVDQDTLDALSARYPGLTDVLPLTPLQEGLYYLHALDEAADVYTVQQQLDLDGELDEPRLAAAARTLLDRHPNLRAAFTTTTTGAPVQVVPGPLTPPWRAEDLTGLPEAERRAAADRLADAERAAPFDPAEPPLLRFLLLRLGTDRHRLVLTQHHLLVDGWSGPLIARELFAGYAGTLPAPARPYRDFLAWLAAADREAARAAWRAALDGVAEPTLVAPGVTGRSAEQPAGLPAEVTAELPAAVVAAARVRGLTPNTLVQGLWAVLLGRLTGRDDVVFGATVAGRPPELTGAGETIGLFINTVPVRARLTPGETWAAFLARLQAEQAALLDHQHLGLADIQRIAGGELFDSLVVFESYPVDAVRLDESQRAAGLKLAGVTSRDATHYPLTLVAADDDGLHLALEYRPDIFTADTARLLLDRLVALAVEVTADFGRPTDRTDALTPAERHRMLVEWNAGSVPVTPAALPGLVRGWAARTPEATALVVGSRRWSYAQLAADADRVAAAVAAAGAGPGRIVALLLPRGEHIVPAILGAMASGAAYLPIDPEYPPARITAMLDDARPVVTLADRSTAELLPPGTATILVDGDLPAGQIPAGQVPDGPAPDHPAYVIYTSGSTGRPKGVLVPHRTVVNLFHSHRHRILGPAAARLGRPLRVAHNWSFAFDASWQPLLALLGGDELHLVTDEPRRDPQLLAALLRDNGIDVIEVAPSHLEQLLAAGFDAAGLAVLGVGGEAVPDPLWAAMAALPHTESYNFYGPTECTVDAVVQRVKEVPRALIGRPVANTALYVLDARLRPVPPGVAGELYIGGAQLALGYLGRPGLTAGRFVADPFSGAAGSRLYRTGDVVRWTPDGRIDYLGRADDQVKIRGHRVEPGEVAVVLAEHPQVAQAVVVADGGRLVAYVVGAAEPAELRAWAGQRLPAYLVPSAVVPIAAVPLTVNGKLDRAALPRPSYATGRPPAGPAEERLAALFAETLGLESVGAEDSFFDLGGDSIAAMRLATRARAEGVDLRLADLVALRTVAALAEVTG</sequence>
<dbReference type="CDD" id="cd05930">
    <property type="entry name" value="A_NRPS"/>
    <property type="match status" value="2"/>
</dbReference>
<dbReference type="InterPro" id="IPR009081">
    <property type="entry name" value="PP-bd_ACP"/>
</dbReference>
<evidence type="ECO:0000256" key="3">
    <source>
        <dbReference type="ARBA" id="ARBA00022553"/>
    </source>
</evidence>
<dbReference type="InterPro" id="IPR036736">
    <property type="entry name" value="ACP-like_sf"/>
</dbReference>
<evidence type="ECO:0000259" key="6">
    <source>
        <dbReference type="PROSITE" id="PS50075"/>
    </source>
</evidence>
<dbReference type="PANTHER" id="PTHR45527:SF1">
    <property type="entry name" value="FATTY ACID SYNTHASE"/>
    <property type="match status" value="1"/>
</dbReference>
<dbReference type="Gene3D" id="1.10.1200.10">
    <property type="entry name" value="ACP-like"/>
    <property type="match status" value="3"/>
</dbReference>
<dbReference type="InterPro" id="IPR000873">
    <property type="entry name" value="AMP-dep_synth/lig_dom"/>
</dbReference>
<accession>A0ABY5W7S9</accession>
<reference evidence="7" key="1">
    <citation type="submission" date="2021-04" db="EMBL/GenBank/DDBJ databases">
        <authorList>
            <person name="Hartkoorn R.C."/>
            <person name="Beaudoing E."/>
            <person name="Hot D."/>
        </authorList>
    </citation>
    <scope>NUCLEOTIDE SEQUENCE</scope>
    <source>
        <strain evidence="7">NRRL B-16292</strain>
    </source>
</reference>
<reference evidence="7" key="2">
    <citation type="submission" date="2022-09" db="EMBL/GenBank/DDBJ databases">
        <title>Biosynthetic gene clusters of Dactylosporangioum fulvum.</title>
        <authorList>
            <person name="Caradec T."/>
        </authorList>
    </citation>
    <scope>NUCLEOTIDE SEQUENCE</scope>
    <source>
        <strain evidence="7">NRRL B-16292</strain>
    </source>
</reference>
<dbReference type="InterPro" id="IPR023213">
    <property type="entry name" value="CAT-like_dom_sf"/>
</dbReference>
<dbReference type="Gene3D" id="3.30.559.30">
    <property type="entry name" value="Nonribosomal peptide synthetase, condensation domain"/>
    <property type="match status" value="5"/>
</dbReference>
<dbReference type="SUPFAM" id="SSF52777">
    <property type="entry name" value="CoA-dependent acyltransferases"/>
    <property type="match status" value="10"/>
</dbReference>
<evidence type="ECO:0000313" key="8">
    <source>
        <dbReference type="Proteomes" id="UP001059617"/>
    </source>
</evidence>
<feature type="domain" description="Carrier" evidence="6">
    <location>
        <begin position="3779"/>
        <end position="3850"/>
    </location>
</feature>
<dbReference type="SMART" id="SM00823">
    <property type="entry name" value="PKS_PP"/>
    <property type="match status" value="3"/>
</dbReference>
<dbReference type="PROSITE" id="PS00012">
    <property type="entry name" value="PHOSPHOPANTETHEINE"/>
    <property type="match status" value="3"/>
</dbReference>
<dbReference type="Pfam" id="PF00668">
    <property type="entry name" value="Condensation"/>
    <property type="match status" value="5"/>
</dbReference>
<evidence type="ECO:0000256" key="2">
    <source>
        <dbReference type="ARBA" id="ARBA00022450"/>
    </source>
</evidence>
<keyword evidence="5" id="KW-0045">Antibiotic biosynthesis</keyword>
<dbReference type="Gene3D" id="3.30.300.30">
    <property type="match status" value="3"/>
</dbReference>
<evidence type="ECO:0000256" key="1">
    <source>
        <dbReference type="ARBA" id="ARBA00001957"/>
    </source>
</evidence>
<feature type="domain" description="Carrier" evidence="6">
    <location>
        <begin position="913"/>
        <end position="987"/>
    </location>
</feature>
<feature type="domain" description="Carrier" evidence="6">
    <location>
        <begin position="2346"/>
        <end position="2420"/>
    </location>
</feature>
<dbReference type="NCBIfam" id="NF003417">
    <property type="entry name" value="PRK04813.1"/>
    <property type="match status" value="4"/>
</dbReference>
<comment type="cofactor">
    <cofactor evidence="1">
        <name>pantetheine 4'-phosphate</name>
        <dbReference type="ChEBI" id="CHEBI:47942"/>
    </cofactor>
</comment>
<dbReference type="Gene3D" id="3.30.559.10">
    <property type="entry name" value="Chloramphenicol acetyltransferase-like domain"/>
    <property type="match status" value="5"/>
</dbReference>
<dbReference type="InterPro" id="IPR045851">
    <property type="entry name" value="AMP-bd_C_sf"/>
</dbReference>
<evidence type="ECO:0000313" key="7">
    <source>
        <dbReference type="EMBL" id="UWP85415.1"/>
    </source>
</evidence>
<dbReference type="SUPFAM" id="SSF47336">
    <property type="entry name" value="ACP-like"/>
    <property type="match status" value="3"/>
</dbReference>
<dbReference type="InterPro" id="IPR020845">
    <property type="entry name" value="AMP-binding_CS"/>
</dbReference>
<protein>
    <submittedName>
        <fullName evidence="7">Amino acid adenylation domain-containing protein</fullName>
    </submittedName>
</protein>
<name>A0ABY5W7S9_9ACTN</name>
<dbReference type="Gene3D" id="3.40.50.12780">
    <property type="entry name" value="N-terminal domain of ligase-like"/>
    <property type="match status" value="1"/>
</dbReference>
<dbReference type="Pfam" id="PF00501">
    <property type="entry name" value="AMP-binding"/>
    <property type="match status" value="3"/>
</dbReference>
<organism evidence="7 8">
    <name type="scientific">Dactylosporangium fulvum</name>
    <dbReference type="NCBI Taxonomy" id="53359"/>
    <lineage>
        <taxon>Bacteria</taxon>
        <taxon>Bacillati</taxon>
        <taxon>Actinomycetota</taxon>
        <taxon>Actinomycetes</taxon>
        <taxon>Micromonosporales</taxon>
        <taxon>Micromonosporaceae</taxon>
        <taxon>Dactylosporangium</taxon>
    </lineage>
</organism>
<dbReference type="PROSITE" id="PS50075">
    <property type="entry name" value="CARRIER"/>
    <property type="match status" value="3"/>
</dbReference>
<dbReference type="CDD" id="cd17646">
    <property type="entry name" value="A_NRPS_AB3403-like"/>
    <property type="match status" value="1"/>
</dbReference>
<dbReference type="PANTHER" id="PTHR45527">
    <property type="entry name" value="NONRIBOSOMAL PEPTIDE SYNTHETASE"/>
    <property type="match status" value="1"/>
</dbReference>
<keyword evidence="3" id="KW-0597">Phosphoprotein</keyword>
<dbReference type="SUPFAM" id="SSF56801">
    <property type="entry name" value="Acetyl-CoA synthetase-like"/>
    <property type="match status" value="3"/>
</dbReference>
<dbReference type="Pfam" id="PF00550">
    <property type="entry name" value="PP-binding"/>
    <property type="match status" value="3"/>
</dbReference>
<dbReference type="CDD" id="cd19543">
    <property type="entry name" value="DCL_NRPS"/>
    <property type="match status" value="2"/>
</dbReference>
<dbReference type="Pfam" id="PF13193">
    <property type="entry name" value="AMP-binding_C"/>
    <property type="match status" value="3"/>
</dbReference>
<dbReference type="InterPro" id="IPR001242">
    <property type="entry name" value="Condensation_dom"/>
</dbReference>
<gene>
    <name evidence="7" type="ORF">Dfulv_14725</name>
</gene>
<keyword evidence="2" id="KW-0596">Phosphopantetheine</keyword>
<dbReference type="InterPro" id="IPR006162">
    <property type="entry name" value="Ppantetheine_attach_site"/>
</dbReference>